<evidence type="ECO:0000256" key="3">
    <source>
        <dbReference type="ARBA" id="ARBA00013368"/>
    </source>
</evidence>
<dbReference type="SUPFAM" id="SSF52540">
    <property type="entry name" value="P-loop containing nucleoside triphosphate hydrolases"/>
    <property type="match status" value="2"/>
</dbReference>
<dbReference type="EMBL" id="JAQOSQ010000043">
    <property type="protein sequence ID" value="MDJ1185661.1"/>
    <property type="molecule type" value="Genomic_DNA"/>
</dbReference>
<feature type="coiled-coil region" evidence="4">
    <location>
        <begin position="390"/>
        <end position="490"/>
    </location>
</feature>
<evidence type="ECO:0000256" key="2">
    <source>
        <dbReference type="ARBA" id="ARBA00011322"/>
    </source>
</evidence>
<evidence type="ECO:0000313" key="6">
    <source>
        <dbReference type="EMBL" id="MDJ1185661.1"/>
    </source>
</evidence>
<evidence type="ECO:0000256" key="1">
    <source>
        <dbReference type="ARBA" id="ARBA00006930"/>
    </source>
</evidence>
<keyword evidence="7" id="KW-1185">Reference proteome</keyword>
<accession>A0ABT7C4A2</accession>
<dbReference type="PANTHER" id="PTHR32114:SF2">
    <property type="entry name" value="ABC TRANSPORTER ABCH.3"/>
    <property type="match status" value="1"/>
</dbReference>
<comment type="subunit">
    <text evidence="2">Heterodimer of SbcC and SbcD.</text>
</comment>
<feature type="domain" description="Rad50/SbcC-type AAA" evidence="5">
    <location>
        <begin position="5"/>
        <end position="289"/>
    </location>
</feature>
<name>A0ABT7C4A2_9CYAN</name>
<comment type="caution">
    <text evidence="6">The sequence shown here is derived from an EMBL/GenBank/DDBJ whole genome shotgun (WGS) entry which is preliminary data.</text>
</comment>
<sequence length="684" mass="79479">MKLLSIQLCNFRQFYGKTTKIMFADGDRNITLIHGNNGSGKTTLLNAFTWVLYEKFTAAFASAEQLANQRALAEAKDGEAIEFWVELVFERDYKRYQVKRACRAYNREVTIDYSSTEAHLWIWAESGEWELTRQPLEEVIGRILPMSLHQYFFFDGERIESWGREAKKGEISEATKELLGIEVLDRAIRHLREAQKSLESELETIGDPQTKQLLREKEELENERDRLNEREDEIANELKIHQQFKREFNEELQKLGGSQDLQARRISVEENQRSSRQQLQETTSRIKQVIGTQSYTIFLSPAIEKFEKLIEEKREKGELPAGIKQQFVRDLLQRNECICGTHLPEGSPSYSLVEQWMHKAGSGDLEERALILFGEVSEINNKAERFWSEIDRLVADRDRHRQELSRLETELDDITTRLRSYPDLDIQKLQQRLDDTEARMSELERERGAQGQKMEDLNAQIAKKSKQISKHEMNEKKQKLAQRRIDATRDAIACISEMKMRLDTEFRQDIQQRVGEIFAEISFTPYRPQLSETYELSLVDTTTPFDHPVAASTGENQILSLSFIGAIIDRVRQWSQDRMHIGPDSSTFPIVMDSPFGSLDEIYRRQVARALPQLAQQLVILVSKTQWRGEVEEEICDRIGREYILTYNSPKPDCQTDSINRLGNTYPLVKGSPNEFEYTEIGEL</sequence>
<dbReference type="Gene3D" id="3.40.50.300">
    <property type="entry name" value="P-loop containing nucleotide triphosphate hydrolases"/>
    <property type="match status" value="2"/>
</dbReference>
<organism evidence="6 7">
    <name type="scientific">Roseofilum casamattae BLCC-M143</name>
    <dbReference type="NCBI Taxonomy" id="3022442"/>
    <lineage>
        <taxon>Bacteria</taxon>
        <taxon>Bacillati</taxon>
        <taxon>Cyanobacteriota</taxon>
        <taxon>Cyanophyceae</taxon>
        <taxon>Desertifilales</taxon>
        <taxon>Desertifilaceae</taxon>
        <taxon>Roseofilum</taxon>
        <taxon>Roseofilum casamattae</taxon>
    </lineage>
</organism>
<dbReference type="PANTHER" id="PTHR32114">
    <property type="entry name" value="ABC TRANSPORTER ABCH.3"/>
    <property type="match status" value="1"/>
</dbReference>
<evidence type="ECO:0000259" key="5">
    <source>
        <dbReference type="Pfam" id="PF13476"/>
    </source>
</evidence>
<dbReference type="InterPro" id="IPR027417">
    <property type="entry name" value="P-loop_NTPase"/>
</dbReference>
<proteinExistence type="inferred from homology"/>
<reference evidence="6 7" key="1">
    <citation type="submission" date="2023-01" db="EMBL/GenBank/DDBJ databases">
        <title>Novel diversity within Roseofilum (Cyanobacteria; Desertifilaceae) from marine benthic mats with descriptions of four novel species.</title>
        <authorList>
            <person name="Wang Y."/>
            <person name="Berthold D.E."/>
            <person name="Hu J."/>
            <person name="Lefler F.W."/>
            <person name="Laughinghouse H.D. IV."/>
        </authorList>
    </citation>
    <scope>NUCLEOTIDE SEQUENCE [LARGE SCALE GENOMIC DNA]</scope>
    <source>
        <strain evidence="6 7">BLCC-M143</strain>
    </source>
</reference>
<dbReference type="RefSeq" id="WP_283760302.1">
    <property type="nucleotide sequence ID" value="NZ_JAQOSQ010000043.1"/>
</dbReference>
<evidence type="ECO:0000313" key="7">
    <source>
        <dbReference type="Proteomes" id="UP001232992"/>
    </source>
</evidence>
<gene>
    <name evidence="6" type="ORF">PMH09_20980</name>
</gene>
<comment type="similarity">
    <text evidence="1">Belongs to the SMC family. SbcC subfamily.</text>
</comment>
<keyword evidence="4" id="KW-0175">Coiled coil</keyword>
<protein>
    <recommendedName>
        <fullName evidence="3">Nuclease SbcCD subunit C</fullName>
    </recommendedName>
</protein>
<dbReference type="Proteomes" id="UP001232992">
    <property type="component" value="Unassembled WGS sequence"/>
</dbReference>
<dbReference type="InterPro" id="IPR038729">
    <property type="entry name" value="Rad50/SbcC_AAA"/>
</dbReference>
<dbReference type="Pfam" id="PF13476">
    <property type="entry name" value="AAA_23"/>
    <property type="match status" value="1"/>
</dbReference>
<feature type="coiled-coil region" evidence="4">
    <location>
        <begin position="181"/>
        <end position="240"/>
    </location>
</feature>
<evidence type="ECO:0000256" key="4">
    <source>
        <dbReference type="SAM" id="Coils"/>
    </source>
</evidence>